<dbReference type="InterPro" id="IPR002931">
    <property type="entry name" value="Transglutaminase-like"/>
</dbReference>
<organism evidence="3 4">
    <name type="scientific">candidate division WOR-3 bacterium</name>
    <dbReference type="NCBI Taxonomy" id="2052148"/>
    <lineage>
        <taxon>Bacteria</taxon>
        <taxon>Bacteria division WOR-3</taxon>
    </lineage>
</organism>
<feature type="signal peptide" evidence="1">
    <location>
        <begin position="1"/>
        <end position="22"/>
    </location>
</feature>
<dbReference type="SUPFAM" id="SSF54001">
    <property type="entry name" value="Cysteine proteinases"/>
    <property type="match status" value="1"/>
</dbReference>
<dbReference type="PANTHER" id="PTHR33490">
    <property type="entry name" value="BLR5614 PROTEIN-RELATED"/>
    <property type="match status" value="1"/>
</dbReference>
<sequence length="479" mass="52632">MYKRILPVLVLLLACGSGKHEAAQFEPTEGIVASEDWMGMYIKDAKIGYLYSRQEILDSSTLRFTQKSVMKLEMLGSHEEFSTNMIAETDTNYNLITFTSDISSRQTTFYAEGYRDEDLLIITVESAGTKETKEIPIEGEGLITPALGKWVLAKNPQPGDKFKVTIFEPTLLRFIPVTVKTIGPEAVEIDDEKIPAMHFKTTLLAMTNDVWLDSTGSSLKEIQKPKILAIRESRTRALAEIPAPVQLDLLSFFAVQPDKPIENPRGLSRIKLLVSGIPPEVELSLSSETQGKIDLPEGIELTITLPDTSSMSGSPLPLTEPAEFLGSSIYIQKDNEKIRNKALEIVGDEKDAVTAAAKLVDWVHNNLTKRATASVPSAVEVLATRQGDCNEHAILTAALGRAAGIPTKINVGLVYLDGAFYYHAWNSFWTGDTWVPADATFGQLPADPTHIQLHEGELDEQAKVLAIVGQIGIQILEAR</sequence>
<dbReference type="SMART" id="SM00460">
    <property type="entry name" value="TGc"/>
    <property type="match status" value="1"/>
</dbReference>
<protein>
    <recommendedName>
        <fullName evidence="2">Transglutaminase-like domain-containing protein</fullName>
    </recommendedName>
</protein>
<dbReference type="InterPro" id="IPR038765">
    <property type="entry name" value="Papain-like_cys_pep_sf"/>
</dbReference>
<proteinExistence type="predicted"/>
<dbReference type="EMBL" id="WJKJ01000239">
    <property type="protein sequence ID" value="MBD3364985.1"/>
    <property type="molecule type" value="Genomic_DNA"/>
</dbReference>
<accession>A0A9D5KAA5</accession>
<keyword evidence="1" id="KW-0732">Signal</keyword>
<evidence type="ECO:0000256" key="1">
    <source>
        <dbReference type="SAM" id="SignalP"/>
    </source>
</evidence>
<dbReference type="Proteomes" id="UP000630660">
    <property type="component" value="Unassembled WGS sequence"/>
</dbReference>
<dbReference type="Gene3D" id="3.10.620.30">
    <property type="match status" value="1"/>
</dbReference>
<evidence type="ECO:0000259" key="2">
    <source>
        <dbReference type="SMART" id="SM00460"/>
    </source>
</evidence>
<dbReference type="AlphaFoldDB" id="A0A9D5KAA5"/>
<comment type="caution">
    <text evidence="3">The sequence shown here is derived from an EMBL/GenBank/DDBJ whole genome shotgun (WGS) entry which is preliminary data.</text>
</comment>
<feature type="chain" id="PRO_5039680612" description="Transglutaminase-like domain-containing protein" evidence="1">
    <location>
        <begin position="23"/>
        <end position="479"/>
    </location>
</feature>
<reference evidence="3" key="1">
    <citation type="submission" date="2019-11" db="EMBL/GenBank/DDBJ databases">
        <title>Microbial mats filling the niche in hypersaline microbial mats.</title>
        <authorList>
            <person name="Wong H.L."/>
            <person name="Macleod F.I."/>
            <person name="White R.A. III"/>
            <person name="Burns B.P."/>
        </authorList>
    </citation>
    <scope>NUCLEOTIDE SEQUENCE</scope>
    <source>
        <strain evidence="3">Bin_327</strain>
    </source>
</reference>
<evidence type="ECO:0000313" key="4">
    <source>
        <dbReference type="Proteomes" id="UP000630660"/>
    </source>
</evidence>
<gene>
    <name evidence="3" type="ORF">GF359_07195</name>
</gene>
<dbReference type="Pfam" id="PF01841">
    <property type="entry name" value="Transglut_core"/>
    <property type="match status" value="1"/>
</dbReference>
<feature type="domain" description="Transglutaminase-like" evidence="2">
    <location>
        <begin position="381"/>
        <end position="441"/>
    </location>
</feature>
<evidence type="ECO:0000313" key="3">
    <source>
        <dbReference type="EMBL" id="MBD3364985.1"/>
    </source>
</evidence>
<name>A0A9D5KAA5_UNCW3</name>
<dbReference type="PROSITE" id="PS51257">
    <property type="entry name" value="PROKAR_LIPOPROTEIN"/>
    <property type="match status" value="1"/>
</dbReference>
<dbReference type="PANTHER" id="PTHR33490:SF3">
    <property type="entry name" value="CONSERVED INTEGRAL MEMBRANE PROTEIN"/>
    <property type="match status" value="1"/>
</dbReference>